<dbReference type="InterPro" id="IPR036412">
    <property type="entry name" value="HAD-like_sf"/>
</dbReference>
<gene>
    <name evidence="1" type="ORF">A2717_01105</name>
</gene>
<dbReference type="Gene3D" id="3.40.50.1000">
    <property type="entry name" value="HAD superfamily/HAD-like"/>
    <property type="match status" value="1"/>
</dbReference>
<sequence>MILYVDPFKKKIRNMRLKAVIFDIDGVLLNSIKSNAVFFERVFKHLGIRYSQKEYIDRNFWTMWNIIKYFTKEKSNSKIHKIWDFARKFPYPHNKVTIPKDAKIALKSLSKKYKLGVVTARQKLGVGPVLKRYGYDKFISTKVAFEDYKNPKPHPEPLLIALKKMKVKANEAIYVGDMESDVLCATAAGVKSVLYRNRYSNAKHTPDYEVRSFKQLLKIINAE</sequence>
<dbReference type="InterPro" id="IPR041492">
    <property type="entry name" value="HAD_2"/>
</dbReference>
<dbReference type="Pfam" id="PF13419">
    <property type="entry name" value="HAD_2"/>
    <property type="match status" value="1"/>
</dbReference>
<dbReference type="GO" id="GO:0006281">
    <property type="term" value="P:DNA repair"/>
    <property type="evidence" value="ECO:0007669"/>
    <property type="project" value="TreeGrafter"/>
</dbReference>
<dbReference type="SFLD" id="SFLDG01129">
    <property type="entry name" value="C1.5:_HAD__Beta-PGM__Phosphata"/>
    <property type="match status" value="1"/>
</dbReference>
<protein>
    <recommendedName>
        <fullName evidence="3">HAD family hydrolase</fullName>
    </recommendedName>
</protein>
<evidence type="ECO:0000313" key="2">
    <source>
        <dbReference type="Proteomes" id="UP000177610"/>
    </source>
</evidence>
<dbReference type="PANTHER" id="PTHR43434">
    <property type="entry name" value="PHOSPHOGLYCOLATE PHOSPHATASE"/>
    <property type="match status" value="1"/>
</dbReference>
<comment type="caution">
    <text evidence="1">The sequence shown here is derived from an EMBL/GenBank/DDBJ whole genome shotgun (WGS) entry which is preliminary data.</text>
</comment>
<dbReference type="InterPro" id="IPR023214">
    <property type="entry name" value="HAD_sf"/>
</dbReference>
<dbReference type="STRING" id="1817821.A2717_01105"/>
<dbReference type="InterPro" id="IPR006439">
    <property type="entry name" value="HAD-SF_hydro_IA"/>
</dbReference>
<dbReference type="Gene3D" id="1.10.150.240">
    <property type="entry name" value="Putative phosphatase, domain 2"/>
    <property type="match status" value="1"/>
</dbReference>
<proteinExistence type="predicted"/>
<dbReference type="PANTHER" id="PTHR43434:SF1">
    <property type="entry name" value="PHOSPHOGLYCOLATE PHOSPHATASE"/>
    <property type="match status" value="1"/>
</dbReference>
<dbReference type="Proteomes" id="UP000177610">
    <property type="component" value="Unassembled WGS sequence"/>
</dbReference>
<evidence type="ECO:0000313" key="1">
    <source>
        <dbReference type="EMBL" id="OGE74133.1"/>
    </source>
</evidence>
<reference evidence="1 2" key="1">
    <citation type="journal article" date="2016" name="Nat. Commun.">
        <title>Thousands of microbial genomes shed light on interconnected biogeochemical processes in an aquifer system.</title>
        <authorList>
            <person name="Anantharaman K."/>
            <person name="Brown C.T."/>
            <person name="Hug L.A."/>
            <person name="Sharon I."/>
            <person name="Castelle C.J."/>
            <person name="Probst A.J."/>
            <person name="Thomas B.C."/>
            <person name="Singh A."/>
            <person name="Wilkins M.J."/>
            <person name="Karaoz U."/>
            <person name="Brodie E.L."/>
            <person name="Williams K.H."/>
            <person name="Hubbard S.S."/>
            <person name="Banfield J.F."/>
        </authorList>
    </citation>
    <scope>NUCLEOTIDE SEQUENCE [LARGE SCALE GENOMIC DNA]</scope>
</reference>
<name>A0A1F5N980_9BACT</name>
<dbReference type="AlphaFoldDB" id="A0A1F5N980"/>
<dbReference type="InterPro" id="IPR023198">
    <property type="entry name" value="PGP-like_dom2"/>
</dbReference>
<dbReference type="SUPFAM" id="SSF56784">
    <property type="entry name" value="HAD-like"/>
    <property type="match status" value="1"/>
</dbReference>
<accession>A0A1F5N980</accession>
<dbReference type="GO" id="GO:0008967">
    <property type="term" value="F:phosphoglycolate phosphatase activity"/>
    <property type="evidence" value="ECO:0007669"/>
    <property type="project" value="TreeGrafter"/>
</dbReference>
<organism evidence="1 2">
    <name type="scientific">Candidatus Doudnabacteria bacterium RIFCSPHIGHO2_01_FULL_41_86</name>
    <dbReference type="NCBI Taxonomy" id="1817821"/>
    <lineage>
        <taxon>Bacteria</taxon>
        <taxon>Candidatus Doudnaibacteriota</taxon>
    </lineage>
</organism>
<dbReference type="EMBL" id="MFEH01000001">
    <property type="protein sequence ID" value="OGE74133.1"/>
    <property type="molecule type" value="Genomic_DNA"/>
</dbReference>
<dbReference type="NCBIfam" id="TIGR01549">
    <property type="entry name" value="HAD-SF-IA-v1"/>
    <property type="match status" value="1"/>
</dbReference>
<evidence type="ECO:0008006" key="3">
    <source>
        <dbReference type="Google" id="ProtNLM"/>
    </source>
</evidence>
<dbReference type="SFLD" id="SFLDS00003">
    <property type="entry name" value="Haloacid_Dehalogenase"/>
    <property type="match status" value="1"/>
</dbReference>
<dbReference type="InterPro" id="IPR050155">
    <property type="entry name" value="HAD-like_hydrolase_sf"/>
</dbReference>